<dbReference type="AlphaFoldDB" id="A0A444VQG7"/>
<dbReference type="Proteomes" id="UP000290261">
    <property type="component" value="Unassembled WGS sequence"/>
</dbReference>
<evidence type="ECO:0000313" key="2">
    <source>
        <dbReference type="Proteomes" id="UP000290261"/>
    </source>
</evidence>
<dbReference type="PANTHER" id="PTHR43405">
    <property type="entry name" value="GLYCOSYL HYDROLASE DIGH"/>
    <property type="match status" value="1"/>
</dbReference>
<evidence type="ECO:0000313" key="1">
    <source>
        <dbReference type="EMBL" id="RYC53057.1"/>
    </source>
</evidence>
<keyword evidence="2" id="KW-1185">Reference proteome</keyword>
<protein>
    <recommendedName>
        <fullName evidence="3">DUF4015 domain-containing protein</fullName>
    </recommendedName>
</protein>
<dbReference type="PROSITE" id="PS51257">
    <property type="entry name" value="PROKAR_LIPOPROTEIN"/>
    <property type="match status" value="1"/>
</dbReference>
<accession>A0A444VQG7</accession>
<proteinExistence type="predicted"/>
<dbReference type="Gene3D" id="3.20.20.80">
    <property type="entry name" value="Glycosidases"/>
    <property type="match status" value="1"/>
</dbReference>
<evidence type="ECO:0008006" key="3">
    <source>
        <dbReference type="Google" id="ProtNLM"/>
    </source>
</evidence>
<organism evidence="1 2">
    <name type="scientific">Flagellimonas olearia</name>
    <dbReference type="NCBI Taxonomy" id="552546"/>
    <lineage>
        <taxon>Bacteria</taxon>
        <taxon>Pseudomonadati</taxon>
        <taxon>Bacteroidota</taxon>
        <taxon>Flavobacteriia</taxon>
        <taxon>Flavobacteriales</taxon>
        <taxon>Flavobacteriaceae</taxon>
        <taxon>Flagellimonas</taxon>
    </lineage>
</organism>
<dbReference type="PANTHER" id="PTHR43405:SF1">
    <property type="entry name" value="GLYCOSYL HYDROLASE DIGH"/>
    <property type="match status" value="1"/>
</dbReference>
<sequence length="378" mass="42745">MRKVLIMMVLAISMVACKDKEAEKTSTETTKIPVYAWDYGPGEATDEKLATKFADLKAKGIDGLMYNGGHDPETYKRVGKLVKEAGMEFHTWIPTMVQGKNPKLKEEWYAINGKGESAYDKPAYVSHYTFLCPSKEGVYNFLADLYGSVAEVEHVDGIHLDYIRFPDVILARGLWDKYGLVMDREFPQFDYCYCDDCTSAFKDKTGIDILEVEDPSQVMEWKQFRYDLITNMVNRLTEVVHSKNKKINGAVFPGPSIAKKLVRQDWGKWDLDAIYPMNYNDFYLEGPQWVGEMVAEEVATAKDGAPVYSGLFICPKPEKKGDEKDPENHGLLPGEIGEAIKVSMENGAAGICLFTPGRMTDAHWKAFEEAIHKDYSKK</sequence>
<comment type="caution">
    <text evidence="1">The sequence shown here is derived from an EMBL/GenBank/DDBJ whole genome shotgun (WGS) entry which is preliminary data.</text>
</comment>
<gene>
    <name evidence="1" type="ORF">DN53_02215</name>
</gene>
<name>A0A444VQG7_9FLAO</name>
<reference evidence="1 2" key="1">
    <citation type="submission" date="2014-04" db="EMBL/GenBank/DDBJ databases">
        <title>Whole genome of Muricauda olearia.</title>
        <authorList>
            <person name="Zhang X.-H."/>
            <person name="Tang K."/>
        </authorList>
    </citation>
    <scope>NUCLEOTIDE SEQUENCE [LARGE SCALE GENOMIC DNA]</scope>
    <source>
        <strain evidence="1 2">Th120</strain>
    </source>
</reference>
<dbReference type="RefSeq" id="WP_129652761.1">
    <property type="nucleotide sequence ID" value="NZ_ML142907.1"/>
</dbReference>
<dbReference type="InterPro" id="IPR052177">
    <property type="entry name" value="Divisome_Glycosyl_Hydrolase"/>
</dbReference>
<dbReference type="EMBL" id="JJMP01000001">
    <property type="protein sequence ID" value="RYC53057.1"/>
    <property type="molecule type" value="Genomic_DNA"/>
</dbReference>